<evidence type="ECO:0000313" key="1">
    <source>
        <dbReference type="EMBL" id="QHS97192.1"/>
    </source>
</evidence>
<name>A0A6C0BYM7_9ZZZZ</name>
<protein>
    <submittedName>
        <fullName evidence="1">Uncharacterized protein</fullName>
    </submittedName>
</protein>
<accession>A0A6C0BYM7</accession>
<dbReference type="AlphaFoldDB" id="A0A6C0BYM7"/>
<reference evidence="1" key="1">
    <citation type="journal article" date="2020" name="Nature">
        <title>Giant virus diversity and host interactions through global metagenomics.</title>
        <authorList>
            <person name="Schulz F."/>
            <person name="Roux S."/>
            <person name="Paez-Espino D."/>
            <person name="Jungbluth S."/>
            <person name="Walsh D.A."/>
            <person name="Denef V.J."/>
            <person name="McMahon K.D."/>
            <person name="Konstantinidis K.T."/>
            <person name="Eloe-Fadrosh E.A."/>
            <person name="Kyrpides N.C."/>
            <person name="Woyke T."/>
        </authorList>
    </citation>
    <scope>NUCLEOTIDE SEQUENCE</scope>
    <source>
        <strain evidence="1">GVMAG-M-3300020169-51</strain>
    </source>
</reference>
<proteinExistence type="predicted"/>
<organism evidence="1">
    <name type="scientific">viral metagenome</name>
    <dbReference type="NCBI Taxonomy" id="1070528"/>
    <lineage>
        <taxon>unclassified sequences</taxon>
        <taxon>metagenomes</taxon>
        <taxon>organismal metagenomes</taxon>
    </lineage>
</organism>
<sequence>MKGNENCSGIDRHSKVGKNWHWNQAPMCFSVGKDKDLYYTEGPVSKDSAQACPSYVSDSSENDRFKIDKCYCSKDI</sequence>
<dbReference type="EMBL" id="MN739291">
    <property type="protein sequence ID" value="QHS97192.1"/>
    <property type="molecule type" value="Genomic_DNA"/>
</dbReference>